<accession>A0ABP8FDB7</accession>
<evidence type="ECO:0000256" key="3">
    <source>
        <dbReference type="ARBA" id="ARBA00018111"/>
    </source>
</evidence>
<evidence type="ECO:0000313" key="8">
    <source>
        <dbReference type="EMBL" id="GAA4301048.1"/>
    </source>
</evidence>
<dbReference type="Pfam" id="PF02631">
    <property type="entry name" value="RecX_HTH2"/>
    <property type="match status" value="1"/>
</dbReference>
<keyword evidence="9" id="KW-1185">Reference proteome</keyword>
<sequence length="158" mass="18805">MYRKSLTPEQALQKMRQYCAYQERAHAEARNRLYTLGMRSADVEEILSRLITEGFLNEERYAKAFAGGKFRMKQWGRRKIRAALQLKQVSPYCIRKAMEEIPEEDYRNTLKRLALQKYAALKGCQYLVRRARTQQYLLQKGYEPDDIRQVMEEILKSI</sequence>
<protein>
    <recommendedName>
        <fullName evidence="3 5">Regulatory protein RecX</fullName>
    </recommendedName>
</protein>
<dbReference type="InterPro" id="IPR053924">
    <property type="entry name" value="RecX_HTH_2nd"/>
</dbReference>
<dbReference type="PANTHER" id="PTHR33602">
    <property type="entry name" value="REGULATORY PROTEIN RECX FAMILY PROTEIN"/>
    <property type="match status" value="1"/>
</dbReference>
<dbReference type="InterPro" id="IPR053925">
    <property type="entry name" value="RecX_HTH_3rd"/>
</dbReference>
<proteinExistence type="inferred from homology"/>
<comment type="similarity">
    <text evidence="2 5">Belongs to the RecX family.</text>
</comment>
<comment type="caution">
    <text evidence="8">The sequence shown here is derived from an EMBL/GenBank/DDBJ whole genome shotgun (WGS) entry which is preliminary data.</text>
</comment>
<evidence type="ECO:0000313" key="9">
    <source>
        <dbReference type="Proteomes" id="UP001501207"/>
    </source>
</evidence>
<gene>
    <name evidence="5" type="primary">recX</name>
    <name evidence="8" type="ORF">GCM10023143_02520</name>
</gene>
<dbReference type="Gene3D" id="1.10.10.10">
    <property type="entry name" value="Winged helix-like DNA-binding domain superfamily/Winged helix DNA-binding domain"/>
    <property type="match status" value="2"/>
</dbReference>
<organism evidence="8 9">
    <name type="scientific">Compostibacter hankyongensis</name>
    <dbReference type="NCBI Taxonomy" id="1007089"/>
    <lineage>
        <taxon>Bacteria</taxon>
        <taxon>Pseudomonadati</taxon>
        <taxon>Bacteroidota</taxon>
        <taxon>Chitinophagia</taxon>
        <taxon>Chitinophagales</taxon>
        <taxon>Chitinophagaceae</taxon>
        <taxon>Compostibacter</taxon>
    </lineage>
</organism>
<reference evidence="9" key="1">
    <citation type="journal article" date="2019" name="Int. J. Syst. Evol. Microbiol.">
        <title>The Global Catalogue of Microorganisms (GCM) 10K type strain sequencing project: providing services to taxonomists for standard genome sequencing and annotation.</title>
        <authorList>
            <consortium name="The Broad Institute Genomics Platform"/>
            <consortium name="The Broad Institute Genome Sequencing Center for Infectious Disease"/>
            <person name="Wu L."/>
            <person name="Ma J."/>
        </authorList>
    </citation>
    <scope>NUCLEOTIDE SEQUENCE [LARGE SCALE GENOMIC DNA]</scope>
    <source>
        <strain evidence="9">JCM 17664</strain>
    </source>
</reference>
<name>A0ABP8FDB7_9BACT</name>
<dbReference type="RefSeq" id="WP_344974041.1">
    <property type="nucleotide sequence ID" value="NZ_BAABFN010000001.1"/>
</dbReference>
<evidence type="ECO:0000256" key="4">
    <source>
        <dbReference type="ARBA" id="ARBA00022490"/>
    </source>
</evidence>
<dbReference type="EMBL" id="BAABFN010000001">
    <property type="protein sequence ID" value="GAA4301048.1"/>
    <property type="molecule type" value="Genomic_DNA"/>
</dbReference>
<comment type="function">
    <text evidence="5">Modulates RecA activity.</text>
</comment>
<dbReference type="HAMAP" id="MF_01114">
    <property type="entry name" value="RecX"/>
    <property type="match status" value="1"/>
</dbReference>
<evidence type="ECO:0000259" key="6">
    <source>
        <dbReference type="Pfam" id="PF02631"/>
    </source>
</evidence>
<keyword evidence="4 5" id="KW-0963">Cytoplasm</keyword>
<comment type="subcellular location">
    <subcellularLocation>
        <location evidence="1 5">Cytoplasm</location>
    </subcellularLocation>
</comment>
<evidence type="ECO:0000259" key="7">
    <source>
        <dbReference type="Pfam" id="PF21981"/>
    </source>
</evidence>
<dbReference type="InterPro" id="IPR036388">
    <property type="entry name" value="WH-like_DNA-bd_sf"/>
</dbReference>
<evidence type="ECO:0000256" key="5">
    <source>
        <dbReference type="HAMAP-Rule" id="MF_01114"/>
    </source>
</evidence>
<feature type="domain" description="RecX third three-helical" evidence="7">
    <location>
        <begin position="105"/>
        <end position="151"/>
    </location>
</feature>
<dbReference type="PANTHER" id="PTHR33602:SF1">
    <property type="entry name" value="REGULATORY PROTEIN RECX FAMILY PROTEIN"/>
    <property type="match status" value="1"/>
</dbReference>
<feature type="domain" description="RecX second three-helical" evidence="6">
    <location>
        <begin position="57"/>
        <end position="98"/>
    </location>
</feature>
<dbReference type="Proteomes" id="UP001501207">
    <property type="component" value="Unassembled WGS sequence"/>
</dbReference>
<dbReference type="InterPro" id="IPR003783">
    <property type="entry name" value="Regulatory_RecX"/>
</dbReference>
<evidence type="ECO:0000256" key="2">
    <source>
        <dbReference type="ARBA" id="ARBA00009695"/>
    </source>
</evidence>
<evidence type="ECO:0000256" key="1">
    <source>
        <dbReference type="ARBA" id="ARBA00004496"/>
    </source>
</evidence>
<dbReference type="Pfam" id="PF21981">
    <property type="entry name" value="RecX_HTH3"/>
    <property type="match status" value="1"/>
</dbReference>